<dbReference type="InParanoid" id="A0A2G5CDL8"/>
<organism evidence="1 2">
    <name type="scientific">Aquilegia coerulea</name>
    <name type="common">Rocky mountain columbine</name>
    <dbReference type="NCBI Taxonomy" id="218851"/>
    <lineage>
        <taxon>Eukaryota</taxon>
        <taxon>Viridiplantae</taxon>
        <taxon>Streptophyta</taxon>
        <taxon>Embryophyta</taxon>
        <taxon>Tracheophyta</taxon>
        <taxon>Spermatophyta</taxon>
        <taxon>Magnoliopsida</taxon>
        <taxon>Ranunculales</taxon>
        <taxon>Ranunculaceae</taxon>
        <taxon>Thalictroideae</taxon>
        <taxon>Aquilegia</taxon>
    </lineage>
</organism>
<dbReference type="AlphaFoldDB" id="A0A2G5CDL8"/>
<dbReference type="Proteomes" id="UP000230069">
    <property type="component" value="Unassembled WGS sequence"/>
</dbReference>
<accession>A0A2G5CDL8</accession>
<dbReference type="EMBL" id="KZ305077">
    <property type="protein sequence ID" value="PIA29381.1"/>
    <property type="molecule type" value="Genomic_DNA"/>
</dbReference>
<gene>
    <name evidence="1" type="ORF">AQUCO_06000035v1</name>
</gene>
<sequence length="66" mass="7776">MIRGTTVRNPCRGSVAQRCCSSHSSELLSWNTLHKLDSCVDNNQLQYVLFENKFEKWTEHYFYCLS</sequence>
<keyword evidence="2" id="KW-1185">Reference proteome</keyword>
<reference evidence="1 2" key="1">
    <citation type="submission" date="2017-09" db="EMBL/GenBank/DDBJ databases">
        <title>WGS assembly of Aquilegia coerulea Goldsmith.</title>
        <authorList>
            <person name="Hodges S."/>
            <person name="Kramer E."/>
            <person name="Nordborg M."/>
            <person name="Tomkins J."/>
            <person name="Borevitz J."/>
            <person name="Derieg N."/>
            <person name="Yan J."/>
            <person name="Mihaltcheva S."/>
            <person name="Hayes R.D."/>
            <person name="Rokhsar D."/>
        </authorList>
    </citation>
    <scope>NUCLEOTIDE SEQUENCE [LARGE SCALE GENOMIC DNA]</scope>
    <source>
        <strain evidence="2">cv. Goldsmith</strain>
    </source>
</reference>
<evidence type="ECO:0000313" key="2">
    <source>
        <dbReference type="Proteomes" id="UP000230069"/>
    </source>
</evidence>
<name>A0A2G5CDL8_AQUCA</name>
<evidence type="ECO:0000313" key="1">
    <source>
        <dbReference type="EMBL" id="PIA29381.1"/>
    </source>
</evidence>
<proteinExistence type="predicted"/>
<protein>
    <submittedName>
        <fullName evidence="1">Uncharacterized protein</fullName>
    </submittedName>
</protein>